<evidence type="ECO:0000256" key="17">
    <source>
        <dbReference type="NCBIfam" id="TIGR01064"/>
    </source>
</evidence>
<comment type="cofactor">
    <cofactor evidence="2">
        <name>K(+)</name>
        <dbReference type="ChEBI" id="CHEBI:29103"/>
    </cofactor>
</comment>
<proteinExistence type="inferred from homology"/>
<dbReference type="EMBL" id="LSCV01000002">
    <property type="protein sequence ID" value="KXB42551.1"/>
    <property type="molecule type" value="Genomic_DNA"/>
</dbReference>
<protein>
    <recommendedName>
        <fullName evidence="7 17">Pyruvate kinase</fullName>
        <ecNumber evidence="6 17">2.7.1.40</ecNumber>
    </recommendedName>
</protein>
<feature type="domain" description="Pyruvate kinase barrel" evidence="19">
    <location>
        <begin position="4"/>
        <end position="325"/>
    </location>
</feature>
<evidence type="ECO:0000256" key="5">
    <source>
        <dbReference type="ARBA" id="ARBA00008663"/>
    </source>
</evidence>
<dbReference type="InterPro" id="IPR008279">
    <property type="entry name" value="PEP-util_enz_mobile_dom"/>
</dbReference>
<dbReference type="InterPro" id="IPR011037">
    <property type="entry name" value="Pyrv_Knase-like_insert_dom_sf"/>
</dbReference>
<name>A0A133YH87_9FIRM</name>
<evidence type="ECO:0000256" key="4">
    <source>
        <dbReference type="ARBA" id="ARBA00006237"/>
    </source>
</evidence>
<evidence type="ECO:0000259" key="19">
    <source>
        <dbReference type="Pfam" id="PF00224"/>
    </source>
</evidence>
<evidence type="ECO:0000256" key="6">
    <source>
        <dbReference type="ARBA" id="ARBA00012142"/>
    </source>
</evidence>
<dbReference type="InterPro" id="IPR001697">
    <property type="entry name" value="Pyr_Knase"/>
</dbReference>
<feature type="domain" description="PEP-utilising enzyme mobile" evidence="20">
    <location>
        <begin position="507"/>
        <end position="577"/>
    </location>
</feature>
<evidence type="ECO:0000256" key="9">
    <source>
        <dbReference type="ARBA" id="ARBA00022723"/>
    </source>
</evidence>
<evidence type="ECO:0000313" key="23">
    <source>
        <dbReference type="Proteomes" id="UP000070080"/>
    </source>
</evidence>
<dbReference type="AlphaFoldDB" id="A0A133YH87"/>
<dbReference type="InterPro" id="IPR015793">
    <property type="entry name" value="Pyrv_Knase_brl"/>
</dbReference>
<keyword evidence="13 18" id="KW-0460">Magnesium</keyword>
<comment type="similarity">
    <text evidence="4">In the C-terminal section; belongs to the PEP-utilizing enzyme family.</text>
</comment>
<keyword evidence="11 18" id="KW-0418">Kinase</keyword>
<evidence type="ECO:0000256" key="3">
    <source>
        <dbReference type="ARBA" id="ARBA00004997"/>
    </source>
</evidence>
<dbReference type="OrthoDB" id="9812123at2"/>
<dbReference type="GO" id="GO:0000287">
    <property type="term" value="F:magnesium ion binding"/>
    <property type="evidence" value="ECO:0007669"/>
    <property type="project" value="UniProtKB-UniRule"/>
</dbReference>
<dbReference type="GO" id="GO:0004743">
    <property type="term" value="F:pyruvate kinase activity"/>
    <property type="evidence" value="ECO:0007669"/>
    <property type="project" value="UniProtKB-UniRule"/>
</dbReference>
<dbReference type="Gene3D" id="3.40.1380.20">
    <property type="entry name" value="Pyruvate kinase, C-terminal domain"/>
    <property type="match status" value="1"/>
</dbReference>
<keyword evidence="14" id="KW-0630">Potassium</keyword>
<dbReference type="InterPro" id="IPR015813">
    <property type="entry name" value="Pyrv/PenolPyrv_kinase-like_dom"/>
</dbReference>
<organism evidence="22 23">
    <name type="scientific">Amygdalobacter nucleatus</name>
    <dbReference type="NCBI Taxonomy" id="3029274"/>
    <lineage>
        <taxon>Bacteria</taxon>
        <taxon>Bacillati</taxon>
        <taxon>Bacillota</taxon>
        <taxon>Clostridia</taxon>
        <taxon>Eubacteriales</taxon>
        <taxon>Oscillospiraceae</taxon>
        <taxon>Amygdalobacter</taxon>
    </lineage>
</organism>
<dbReference type="EC" id="2.7.1.40" evidence="6 17"/>
<dbReference type="Proteomes" id="UP000070080">
    <property type="component" value="Unassembled WGS sequence"/>
</dbReference>
<dbReference type="Pfam" id="PF00224">
    <property type="entry name" value="PK"/>
    <property type="match status" value="1"/>
</dbReference>
<dbReference type="InterPro" id="IPR015806">
    <property type="entry name" value="Pyrv_Knase_insert_dom_sf"/>
</dbReference>
<accession>A0A133YH87</accession>
<keyword evidence="23" id="KW-1185">Reference proteome</keyword>
<dbReference type="SUPFAM" id="SSF52009">
    <property type="entry name" value="Phosphohistidine domain"/>
    <property type="match status" value="1"/>
</dbReference>
<dbReference type="FunFam" id="2.40.33.10:FF:000001">
    <property type="entry name" value="Pyruvate kinase"/>
    <property type="match status" value="1"/>
</dbReference>
<dbReference type="Gene3D" id="3.50.30.10">
    <property type="entry name" value="Phosphohistidine domain"/>
    <property type="match status" value="1"/>
</dbReference>
<evidence type="ECO:0000256" key="7">
    <source>
        <dbReference type="ARBA" id="ARBA00018587"/>
    </source>
</evidence>
<dbReference type="GO" id="GO:0030955">
    <property type="term" value="F:potassium ion binding"/>
    <property type="evidence" value="ECO:0007669"/>
    <property type="project" value="UniProtKB-UniRule"/>
</dbReference>
<dbReference type="GO" id="GO:0005524">
    <property type="term" value="F:ATP binding"/>
    <property type="evidence" value="ECO:0007669"/>
    <property type="project" value="UniProtKB-KW"/>
</dbReference>
<dbReference type="PANTHER" id="PTHR11817">
    <property type="entry name" value="PYRUVATE KINASE"/>
    <property type="match status" value="1"/>
</dbReference>
<evidence type="ECO:0000256" key="13">
    <source>
        <dbReference type="ARBA" id="ARBA00022842"/>
    </source>
</evidence>
<evidence type="ECO:0000313" key="22">
    <source>
        <dbReference type="EMBL" id="KXB42551.1"/>
    </source>
</evidence>
<evidence type="ECO:0000259" key="20">
    <source>
        <dbReference type="Pfam" id="PF00391"/>
    </source>
</evidence>
<dbReference type="PRINTS" id="PR01050">
    <property type="entry name" value="PYRUVTKNASE"/>
</dbReference>
<gene>
    <name evidence="22" type="ORF">HMPREF1872_00237</name>
</gene>
<dbReference type="InterPro" id="IPR036637">
    <property type="entry name" value="Phosphohistidine_dom_sf"/>
</dbReference>
<reference evidence="23" key="1">
    <citation type="submission" date="2016-01" db="EMBL/GenBank/DDBJ databases">
        <authorList>
            <person name="Mitreva M."/>
            <person name="Pepin K.H."/>
            <person name="Mihindukulasuriya K.A."/>
            <person name="Fulton R."/>
            <person name="Fronick C."/>
            <person name="O'Laughlin M."/>
            <person name="Miner T."/>
            <person name="Herter B."/>
            <person name="Rosa B.A."/>
            <person name="Cordes M."/>
            <person name="Tomlinson C."/>
            <person name="Wollam A."/>
            <person name="Palsikar V.B."/>
            <person name="Mardis E.R."/>
            <person name="Wilson R.K."/>
        </authorList>
    </citation>
    <scope>NUCLEOTIDE SEQUENCE [LARGE SCALE GENOMIC DNA]</scope>
    <source>
        <strain evidence="23">KA00274</strain>
    </source>
</reference>
<dbReference type="Pfam" id="PF00391">
    <property type="entry name" value="PEP-utilizers"/>
    <property type="match status" value="1"/>
</dbReference>
<evidence type="ECO:0000256" key="11">
    <source>
        <dbReference type="ARBA" id="ARBA00022777"/>
    </source>
</evidence>
<dbReference type="RefSeq" id="WP_066712675.1">
    <property type="nucleotide sequence ID" value="NZ_CP118869.1"/>
</dbReference>
<dbReference type="STRING" id="1497955.HMPREF1872_00237"/>
<keyword evidence="12" id="KW-0067">ATP-binding</keyword>
<dbReference type="Gene3D" id="3.20.20.60">
    <property type="entry name" value="Phosphoenolpyruvate-binding domains"/>
    <property type="match status" value="1"/>
</dbReference>
<comment type="similarity">
    <text evidence="5 18">Belongs to the pyruvate kinase family.</text>
</comment>
<comment type="catalytic activity">
    <reaction evidence="18">
        <text>pyruvate + ATP = phosphoenolpyruvate + ADP + H(+)</text>
        <dbReference type="Rhea" id="RHEA:18157"/>
        <dbReference type="ChEBI" id="CHEBI:15361"/>
        <dbReference type="ChEBI" id="CHEBI:15378"/>
        <dbReference type="ChEBI" id="CHEBI:30616"/>
        <dbReference type="ChEBI" id="CHEBI:58702"/>
        <dbReference type="ChEBI" id="CHEBI:456216"/>
        <dbReference type="EC" id="2.7.1.40"/>
    </reaction>
</comment>
<feature type="domain" description="Pyruvate kinase C-terminal" evidence="21">
    <location>
        <begin position="359"/>
        <end position="470"/>
    </location>
</feature>
<dbReference type="NCBIfam" id="TIGR01064">
    <property type="entry name" value="pyruv_kin"/>
    <property type="match status" value="1"/>
</dbReference>
<keyword evidence="9" id="KW-0479">Metal-binding</keyword>
<comment type="caution">
    <text evidence="22">The sequence shown here is derived from an EMBL/GenBank/DDBJ whole genome shotgun (WGS) entry which is preliminary data.</text>
</comment>
<dbReference type="PATRIC" id="fig|1497955.3.peg.222"/>
<evidence type="ECO:0000256" key="18">
    <source>
        <dbReference type="RuleBase" id="RU000504"/>
    </source>
</evidence>
<dbReference type="InterPro" id="IPR015795">
    <property type="entry name" value="Pyrv_Knase_C"/>
</dbReference>
<keyword evidence="15 18" id="KW-0324">Glycolysis</keyword>
<dbReference type="NCBIfam" id="NF004978">
    <property type="entry name" value="PRK06354.1"/>
    <property type="match status" value="1"/>
</dbReference>
<comment type="cofactor">
    <cofactor evidence="1">
        <name>Mg(2+)</name>
        <dbReference type="ChEBI" id="CHEBI:18420"/>
    </cofactor>
</comment>
<comment type="pathway">
    <text evidence="3 18">Carbohydrate degradation; glycolysis; pyruvate from D-glyceraldehyde 3-phosphate: step 5/5.</text>
</comment>
<evidence type="ECO:0000256" key="10">
    <source>
        <dbReference type="ARBA" id="ARBA00022741"/>
    </source>
</evidence>
<dbReference type="SUPFAM" id="SSF52935">
    <property type="entry name" value="PK C-terminal domain-like"/>
    <property type="match status" value="1"/>
</dbReference>
<dbReference type="InterPro" id="IPR040442">
    <property type="entry name" value="Pyrv_kinase-like_dom_sf"/>
</dbReference>
<dbReference type="SUPFAM" id="SSF51621">
    <property type="entry name" value="Phosphoenolpyruvate/pyruvate domain"/>
    <property type="match status" value="1"/>
</dbReference>
<dbReference type="NCBIfam" id="NF004491">
    <property type="entry name" value="PRK05826.1"/>
    <property type="match status" value="1"/>
</dbReference>
<evidence type="ECO:0000256" key="14">
    <source>
        <dbReference type="ARBA" id="ARBA00022958"/>
    </source>
</evidence>
<dbReference type="Gene3D" id="2.40.33.10">
    <property type="entry name" value="PK beta-barrel domain-like"/>
    <property type="match status" value="1"/>
</dbReference>
<evidence type="ECO:0000256" key="2">
    <source>
        <dbReference type="ARBA" id="ARBA00001958"/>
    </source>
</evidence>
<keyword evidence="16 22" id="KW-0670">Pyruvate</keyword>
<evidence type="ECO:0000256" key="12">
    <source>
        <dbReference type="ARBA" id="ARBA00022840"/>
    </source>
</evidence>
<dbReference type="InterPro" id="IPR036918">
    <property type="entry name" value="Pyrv_Knase_C_sf"/>
</dbReference>
<evidence type="ECO:0000256" key="15">
    <source>
        <dbReference type="ARBA" id="ARBA00023152"/>
    </source>
</evidence>
<dbReference type="GO" id="GO:0016301">
    <property type="term" value="F:kinase activity"/>
    <property type="evidence" value="ECO:0007669"/>
    <property type="project" value="UniProtKB-KW"/>
</dbReference>
<dbReference type="SUPFAM" id="SSF50800">
    <property type="entry name" value="PK beta-barrel domain-like"/>
    <property type="match status" value="1"/>
</dbReference>
<evidence type="ECO:0000256" key="1">
    <source>
        <dbReference type="ARBA" id="ARBA00001946"/>
    </source>
</evidence>
<evidence type="ECO:0000256" key="8">
    <source>
        <dbReference type="ARBA" id="ARBA00022679"/>
    </source>
</evidence>
<keyword evidence="8 18" id="KW-0808">Transferase</keyword>
<dbReference type="Pfam" id="PF02887">
    <property type="entry name" value="PK_C"/>
    <property type="match status" value="1"/>
</dbReference>
<sequence length="580" mass="63638">MNYRRTKIICTLGPSTDDEEVMRKLILNGMNVARFNFSHGTHEEHGRRLALLRKVSKELNIPVAALMDTKGPEIRTGHFTDKKVFLEEGKKVIISHADVMGTAEKFSVSYKNMDRDLKKGDQILIDDGLVGLRVDKIVDRDIYCTCMNSGPVSDYKSVNLPEVVTNLPALTEQDVSDLKYAAANDFDFVAASFIRKASDVIAIKRVLKENNAAHYEIISKIESREGVRNFDEILAVSDGIMVARGDLGVEIPVEEVPAAQKMMIHATYKAGKPCVTATQMLDSMIRNPRPTRAEVTDVANAIYDGSSAIMLSGETAAGKYPVESVQMMDKVARYTESNINYWHRFEQDNNFEQPSVSTAISHACCTTAKDLNAKAIMTVTMSGRTARSISRFRPWCPIIATTVTERVLRNLQLAWGVQAYLVKIADTEDQLFAESMALAEKNGFVEKGDVVVETCGKPLGLSGTTNSLMVQNVGNILSKGQGFGSHQVTGEIKVLKSTDFVDNLQLPNGTILVAKRIGEKQLPIIRDASALVVEAQDAEDFAKVAGSVLDIPVLIGCENATKILKNGSIATLDPIRGIIY</sequence>
<dbReference type="FunFam" id="3.20.20.60:FF:000025">
    <property type="entry name" value="Pyruvate kinase"/>
    <property type="match status" value="1"/>
</dbReference>
<evidence type="ECO:0000259" key="21">
    <source>
        <dbReference type="Pfam" id="PF02887"/>
    </source>
</evidence>
<evidence type="ECO:0000256" key="16">
    <source>
        <dbReference type="ARBA" id="ARBA00023317"/>
    </source>
</evidence>
<keyword evidence="10" id="KW-0547">Nucleotide-binding</keyword>
<dbReference type="UniPathway" id="UPA00109">
    <property type="reaction ID" value="UER00188"/>
</dbReference>